<evidence type="ECO:0000313" key="1">
    <source>
        <dbReference type="EMBL" id="ELZ34035.1"/>
    </source>
</evidence>
<dbReference type="EMBL" id="AOIV01000006">
    <property type="protein sequence ID" value="ELZ34035.1"/>
    <property type="molecule type" value="Genomic_DNA"/>
</dbReference>
<comment type="caution">
    <text evidence="1">The sequence shown here is derived from an EMBL/GenBank/DDBJ whole genome shotgun (WGS) entry which is preliminary data.</text>
</comment>
<dbReference type="RefSeq" id="WP_008384051.1">
    <property type="nucleotide sequence ID" value="NZ_AOIV01000006.1"/>
</dbReference>
<sequence length="233" mass="27127">MSIATTDTATHLVKTDTRRETRIGYEGWSEANDYFRADYLYLRKGAYWKYQDEVDAGKRNGPKWYNGSYYTYVENRNLIEHYAARLELSRIQRERAVSFFLSQDLRKWGIDKRFVAWAICTYLVHSDERDIRQTHPACGEANAEISFRELADGLGLTERQRHRLYGKVQNRFARSRWGEGYINRPVLSMVEKEDEEELVVGTLTPPEYDDPEASDGFEGSDVLDAQVSLQEAI</sequence>
<keyword evidence="2" id="KW-1185">Reference proteome</keyword>
<dbReference type="Proteomes" id="UP000011513">
    <property type="component" value="Unassembled WGS sequence"/>
</dbReference>
<accession>M0DF23</accession>
<protein>
    <submittedName>
        <fullName evidence="1">Uncharacterized protein</fullName>
    </submittedName>
</protein>
<gene>
    <name evidence="1" type="ORF">C474_03720</name>
</gene>
<organism evidence="1 2">
    <name type="scientific">Halogeometricum pallidum JCM 14848</name>
    <dbReference type="NCBI Taxonomy" id="1227487"/>
    <lineage>
        <taxon>Archaea</taxon>
        <taxon>Methanobacteriati</taxon>
        <taxon>Methanobacteriota</taxon>
        <taxon>Stenosarchaea group</taxon>
        <taxon>Halobacteria</taxon>
        <taxon>Halobacteriales</taxon>
        <taxon>Haloferacaceae</taxon>
        <taxon>Halogeometricum</taxon>
    </lineage>
</organism>
<proteinExistence type="predicted"/>
<dbReference type="InParanoid" id="M0DF23"/>
<dbReference type="OrthoDB" id="350003at2157"/>
<evidence type="ECO:0000313" key="2">
    <source>
        <dbReference type="Proteomes" id="UP000011513"/>
    </source>
</evidence>
<reference evidence="1 2" key="1">
    <citation type="journal article" date="2014" name="PLoS Genet.">
        <title>Phylogenetically driven sequencing of extremely halophilic archaea reveals strategies for static and dynamic osmo-response.</title>
        <authorList>
            <person name="Becker E.A."/>
            <person name="Seitzer P.M."/>
            <person name="Tritt A."/>
            <person name="Larsen D."/>
            <person name="Krusor M."/>
            <person name="Yao A.I."/>
            <person name="Wu D."/>
            <person name="Madern D."/>
            <person name="Eisen J.A."/>
            <person name="Darling A.E."/>
            <person name="Facciotti M.T."/>
        </authorList>
    </citation>
    <scope>NUCLEOTIDE SEQUENCE [LARGE SCALE GENOMIC DNA]</scope>
    <source>
        <strain evidence="1 2">JCM 14848</strain>
    </source>
</reference>
<name>M0DF23_HALPD</name>
<dbReference type="AlphaFoldDB" id="M0DF23"/>